<accession>A0A2M8KW74</accession>
<sequence length="162" mass="17597">MNNTSSRSRGFGLIEIVIAITIVGFLIFGLITVARISFAGVSANTERLQAIFLLEETMEAVRIMRDNGWTTNIASLTLDTPYYLEFTSGTWGTTGTPALIDSTFTRTITLSSVERDANDDIIDSGGTIDTDTKRIIASVSWPSRGEIVTVSISGYITNIFAN</sequence>
<feature type="transmembrane region" description="Helical" evidence="1">
    <location>
        <begin position="12"/>
        <end position="34"/>
    </location>
</feature>
<organism evidence="2 3">
    <name type="scientific">Candidatus Ryanbacteria bacterium CG10_big_fil_rev_8_21_14_0_10_43_42</name>
    <dbReference type="NCBI Taxonomy" id="1974864"/>
    <lineage>
        <taxon>Bacteria</taxon>
        <taxon>Candidatus Ryaniibacteriota</taxon>
    </lineage>
</organism>
<evidence type="ECO:0000313" key="2">
    <source>
        <dbReference type="EMBL" id="PJE64178.1"/>
    </source>
</evidence>
<keyword evidence="1" id="KW-1133">Transmembrane helix</keyword>
<dbReference type="InterPro" id="IPR012902">
    <property type="entry name" value="N_methyl_site"/>
</dbReference>
<comment type="caution">
    <text evidence="2">The sequence shown here is derived from an EMBL/GenBank/DDBJ whole genome shotgun (WGS) entry which is preliminary data.</text>
</comment>
<dbReference type="Pfam" id="PF07963">
    <property type="entry name" value="N_methyl"/>
    <property type="match status" value="1"/>
</dbReference>
<dbReference type="EMBL" id="PFEF01000008">
    <property type="protein sequence ID" value="PJE64178.1"/>
    <property type="molecule type" value="Genomic_DNA"/>
</dbReference>
<protein>
    <recommendedName>
        <fullName evidence="4">Type IV pilus modification protein PilV</fullName>
    </recommendedName>
</protein>
<evidence type="ECO:0008006" key="4">
    <source>
        <dbReference type="Google" id="ProtNLM"/>
    </source>
</evidence>
<keyword evidence="1" id="KW-0472">Membrane</keyword>
<proteinExistence type="predicted"/>
<evidence type="ECO:0000313" key="3">
    <source>
        <dbReference type="Proteomes" id="UP000229098"/>
    </source>
</evidence>
<reference evidence="3" key="1">
    <citation type="submission" date="2017-09" db="EMBL/GenBank/DDBJ databases">
        <title>Depth-based differentiation of microbial function through sediment-hosted aquifers and enrichment of novel symbionts in the deep terrestrial subsurface.</title>
        <authorList>
            <person name="Probst A.J."/>
            <person name="Ladd B."/>
            <person name="Jarett J.K."/>
            <person name="Geller-Mcgrath D.E."/>
            <person name="Sieber C.M.K."/>
            <person name="Emerson J.B."/>
            <person name="Anantharaman K."/>
            <person name="Thomas B.C."/>
            <person name="Malmstrom R."/>
            <person name="Stieglmeier M."/>
            <person name="Klingl A."/>
            <person name="Woyke T."/>
            <person name="Ryan C.M."/>
            <person name="Banfield J.F."/>
        </authorList>
    </citation>
    <scope>NUCLEOTIDE SEQUENCE [LARGE SCALE GENOMIC DNA]</scope>
</reference>
<gene>
    <name evidence="2" type="ORF">COU90_03700</name>
</gene>
<dbReference type="Proteomes" id="UP000229098">
    <property type="component" value="Unassembled WGS sequence"/>
</dbReference>
<keyword evidence="1" id="KW-0812">Transmembrane</keyword>
<name>A0A2M8KW74_9BACT</name>
<evidence type="ECO:0000256" key="1">
    <source>
        <dbReference type="SAM" id="Phobius"/>
    </source>
</evidence>
<dbReference type="AlphaFoldDB" id="A0A2M8KW74"/>